<protein>
    <submittedName>
        <fullName evidence="1">HEAT repeat domain-containing protein</fullName>
    </submittedName>
</protein>
<dbReference type="SUPFAM" id="SSF48371">
    <property type="entry name" value="ARM repeat"/>
    <property type="match status" value="1"/>
</dbReference>
<evidence type="ECO:0000313" key="1">
    <source>
        <dbReference type="EMBL" id="QUF04022.1"/>
    </source>
</evidence>
<accession>A0AA45R3N0</accession>
<proteinExistence type="predicted"/>
<dbReference type="Gene3D" id="1.25.10.10">
    <property type="entry name" value="Leucine-rich Repeat Variant"/>
    <property type="match status" value="1"/>
</dbReference>
<name>A0AA45R3N0_9PSEU</name>
<evidence type="ECO:0000313" key="2">
    <source>
        <dbReference type="Proteomes" id="UP000677152"/>
    </source>
</evidence>
<organism evidence="1 2">
    <name type="scientific">Actinosynnema pretiosum subsp. pretiosum</name>
    <dbReference type="NCBI Taxonomy" id="103721"/>
    <lineage>
        <taxon>Bacteria</taxon>
        <taxon>Bacillati</taxon>
        <taxon>Actinomycetota</taxon>
        <taxon>Actinomycetes</taxon>
        <taxon>Pseudonocardiales</taxon>
        <taxon>Pseudonocardiaceae</taxon>
        <taxon>Actinosynnema</taxon>
    </lineage>
</organism>
<dbReference type="Proteomes" id="UP000677152">
    <property type="component" value="Chromosome"/>
</dbReference>
<dbReference type="InterPro" id="IPR016024">
    <property type="entry name" value="ARM-type_fold"/>
</dbReference>
<dbReference type="AlphaFoldDB" id="A0AA45R3N0"/>
<dbReference type="InterPro" id="IPR011989">
    <property type="entry name" value="ARM-like"/>
</dbReference>
<dbReference type="EMBL" id="CP073249">
    <property type="protein sequence ID" value="QUF04022.1"/>
    <property type="molecule type" value="Genomic_DNA"/>
</dbReference>
<gene>
    <name evidence="1" type="ORF">KCV87_32510</name>
</gene>
<sequence>MTTSGTTRTGQLARALEAEDASVRLRAAVAAGTTPDPALLDALALRCAVEPDFFVRDALSWALARLPAALTLPRLHPELASPLAQARSQALHTLSKVGDRSAWPWITPDLLHAPEPEVARTAWRTAAALVPDGERARLAGELLRHLGRGDRDTRRSLSRALVDLGEVVRPLLARAARHPDPEVAAHAGATEALLDDPDAGVDGLLDEAARIVLRGSAGAGEC</sequence>
<reference evidence="1" key="1">
    <citation type="submission" date="2021-04" db="EMBL/GenBank/DDBJ databases">
        <title>Genomic sequence of Actinosynnema pretiosum subsp. pretiosum ATCC 31280 (C-14919).</title>
        <authorList>
            <person name="Bai L."/>
            <person name="Wang X."/>
            <person name="Xiao Y."/>
        </authorList>
    </citation>
    <scope>NUCLEOTIDE SEQUENCE</scope>
    <source>
        <strain evidence="1">ATCC 31280</strain>
    </source>
</reference>